<organism evidence="9 10">
    <name type="scientific">Anaerotalea alkaliphila</name>
    <dbReference type="NCBI Taxonomy" id="2662126"/>
    <lineage>
        <taxon>Bacteria</taxon>
        <taxon>Bacillati</taxon>
        <taxon>Bacillota</taxon>
        <taxon>Clostridia</taxon>
        <taxon>Eubacteriales</taxon>
        <taxon>Anaerotalea</taxon>
    </lineage>
</organism>
<dbReference type="SUPFAM" id="SSF109755">
    <property type="entry name" value="PhoU-like"/>
    <property type="match status" value="1"/>
</dbReference>
<dbReference type="PANTHER" id="PTHR42930">
    <property type="entry name" value="PHOSPHATE-SPECIFIC TRANSPORT SYSTEM ACCESSORY PROTEIN PHOU"/>
    <property type="match status" value="1"/>
</dbReference>
<dbReference type="Proteomes" id="UP000461585">
    <property type="component" value="Unassembled WGS sequence"/>
</dbReference>
<evidence type="ECO:0000256" key="1">
    <source>
        <dbReference type="ARBA" id="ARBA00004496"/>
    </source>
</evidence>
<evidence type="ECO:0000259" key="8">
    <source>
        <dbReference type="Pfam" id="PF01895"/>
    </source>
</evidence>
<evidence type="ECO:0000256" key="6">
    <source>
        <dbReference type="ARBA" id="ARBA00022592"/>
    </source>
</evidence>
<evidence type="ECO:0000256" key="4">
    <source>
        <dbReference type="ARBA" id="ARBA00022448"/>
    </source>
</evidence>
<dbReference type="Gene3D" id="1.20.58.220">
    <property type="entry name" value="Phosphate transport system protein phou homolog 2, domain 2"/>
    <property type="match status" value="1"/>
</dbReference>
<proteinExistence type="inferred from homology"/>
<keyword evidence="4 7" id="KW-0813">Transport</keyword>
<comment type="function">
    <text evidence="7">Plays a role in the regulation of phosphate uptake.</text>
</comment>
<name>A0A7X5HW66_9FIRM</name>
<keyword evidence="10" id="KW-1185">Reference proteome</keyword>
<dbReference type="InterPro" id="IPR028366">
    <property type="entry name" value="PhoU"/>
</dbReference>
<comment type="subunit">
    <text evidence="3 7">Homodimer.</text>
</comment>
<dbReference type="RefSeq" id="WP_162370497.1">
    <property type="nucleotide sequence ID" value="NZ_JAAEEH010000020.1"/>
</dbReference>
<accession>A0A7X5HW66</accession>
<evidence type="ECO:0000313" key="9">
    <source>
        <dbReference type="EMBL" id="NDL67770.1"/>
    </source>
</evidence>
<dbReference type="GO" id="GO:0045936">
    <property type="term" value="P:negative regulation of phosphate metabolic process"/>
    <property type="evidence" value="ECO:0007669"/>
    <property type="project" value="InterPro"/>
</dbReference>
<dbReference type="NCBIfam" id="TIGR02135">
    <property type="entry name" value="phoU_full"/>
    <property type="match status" value="1"/>
</dbReference>
<dbReference type="GO" id="GO:0030643">
    <property type="term" value="P:intracellular phosphate ion homeostasis"/>
    <property type="evidence" value="ECO:0007669"/>
    <property type="project" value="InterPro"/>
</dbReference>
<dbReference type="FunFam" id="1.20.58.220:FF:000004">
    <property type="entry name" value="Phosphate-specific transport system accessory protein PhoU"/>
    <property type="match status" value="1"/>
</dbReference>
<dbReference type="EMBL" id="JAAEEH010000020">
    <property type="protein sequence ID" value="NDL67770.1"/>
    <property type="molecule type" value="Genomic_DNA"/>
</dbReference>
<protein>
    <recommendedName>
        <fullName evidence="7">Phosphate-specific transport system accessory protein PhoU</fullName>
    </recommendedName>
</protein>
<comment type="caution">
    <text evidence="9">The sequence shown here is derived from an EMBL/GenBank/DDBJ whole genome shotgun (WGS) entry which is preliminary data.</text>
</comment>
<dbReference type="GO" id="GO:0006817">
    <property type="term" value="P:phosphate ion transport"/>
    <property type="evidence" value="ECO:0007669"/>
    <property type="project" value="UniProtKB-KW"/>
</dbReference>
<comment type="similarity">
    <text evidence="2 7">Belongs to the PhoU family.</text>
</comment>
<dbReference type="GO" id="GO:0005737">
    <property type="term" value="C:cytoplasm"/>
    <property type="evidence" value="ECO:0007669"/>
    <property type="project" value="UniProtKB-SubCell"/>
</dbReference>
<feature type="domain" description="PhoU" evidence="8">
    <location>
        <begin position="19"/>
        <end position="105"/>
    </location>
</feature>
<comment type="subcellular location">
    <subcellularLocation>
        <location evidence="1 7">Cytoplasm</location>
    </subcellularLocation>
</comment>
<dbReference type="Pfam" id="PF01895">
    <property type="entry name" value="PhoU"/>
    <property type="match status" value="2"/>
</dbReference>
<dbReference type="PIRSF" id="PIRSF003107">
    <property type="entry name" value="PhoU"/>
    <property type="match status" value="1"/>
</dbReference>
<sequence length="220" mass="25717">MPIRYEFDKELNTLHKDLVKMGALIEKSIDDTMEALRKNNLPLAAEVMERDDEIDRMEMEIEKECFTIVARQQPIATDLRDVASILKIVTDLERIGDHCEDICSYIVKNSEIGYVKPLPPIFLMAEKVKRMIRDTIDAFIRKDEVLAAEVCERDDEVDEFFRSIVDDLVEAIEQDPTKTRQNIYYIFITKYLERMADHSTNIAEWVLYFVSGERTKPQSK</sequence>
<dbReference type="AlphaFoldDB" id="A0A7X5HW66"/>
<reference evidence="9 10" key="1">
    <citation type="submission" date="2020-01" db="EMBL/GenBank/DDBJ databases">
        <title>Anaeroalcalibacter tamaniensis gen. nov., sp. nov., moderately halophilic strictly anaerobic fermenter bacterium from mud volcano of Taman peninsula.</title>
        <authorList>
            <person name="Frolova A."/>
            <person name="Merkel A.Y."/>
            <person name="Slobodkin A.I."/>
        </authorList>
    </citation>
    <scope>NUCLEOTIDE SEQUENCE [LARGE SCALE GENOMIC DNA]</scope>
    <source>
        <strain evidence="9 10">F-3ap</strain>
    </source>
</reference>
<feature type="domain" description="PhoU" evidence="8">
    <location>
        <begin position="123"/>
        <end position="206"/>
    </location>
</feature>
<evidence type="ECO:0000256" key="5">
    <source>
        <dbReference type="ARBA" id="ARBA00022490"/>
    </source>
</evidence>
<dbReference type="InterPro" id="IPR026022">
    <property type="entry name" value="PhoU_dom"/>
</dbReference>
<keyword evidence="5 7" id="KW-0963">Cytoplasm</keyword>
<gene>
    <name evidence="9" type="primary">phoU</name>
    <name evidence="9" type="ORF">GXN74_08470</name>
</gene>
<evidence type="ECO:0000313" key="10">
    <source>
        <dbReference type="Proteomes" id="UP000461585"/>
    </source>
</evidence>
<dbReference type="InterPro" id="IPR038078">
    <property type="entry name" value="PhoU-like_sf"/>
</dbReference>
<keyword evidence="6 7" id="KW-0592">Phosphate transport</keyword>
<evidence type="ECO:0000256" key="7">
    <source>
        <dbReference type="PIRNR" id="PIRNR003107"/>
    </source>
</evidence>
<evidence type="ECO:0000256" key="3">
    <source>
        <dbReference type="ARBA" id="ARBA00011738"/>
    </source>
</evidence>
<evidence type="ECO:0000256" key="2">
    <source>
        <dbReference type="ARBA" id="ARBA00008107"/>
    </source>
</evidence>
<dbReference type="PANTHER" id="PTHR42930:SF3">
    <property type="entry name" value="PHOSPHATE-SPECIFIC TRANSPORT SYSTEM ACCESSORY PROTEIN PHOU"/>
    <property type="match status" value="1"/>
</dbReference>